<keyword evidence="2 3" id="KW-0040">ANK repeat</keyword>
<feature type="region of interest" description="Disordered" evidence="4">
    <location>
        <begin position="1"/>
        <end position="22"/>
    </location>
</feature>
<reference evidence="5 6" key="1">
    <citation type="submission" date="2018-04" db="EMBL/GenBank/DDBJ databases">
        <title>The genome of golden apple snail Pomacea canaliculata provides insight into stress tolerance and invasive adaptation.</title>
        <authorList>
            <person name="Liu C."/>
            <person name="Liu B."/>
            <person name="Ren Y."/>
            <person name="Zhang Y."/>
            <person name="Wang H."/>
            <person name="Li S."/>
            <person name="Jiang F."/>
            <person name="Yin L."/>
            <person name="Zhang G."/>
            <person name="Qian W."/>
            <person name="Fan W."/>
        </authorList>
    </citation>
    <scope>NUCLEOTIDE SEQUENCE [LARGE SCALE GENOMIC DNA]</scope>
    <source>
        <strain evidence="5">SZHN2017</strain>
        <tissue evidence="5">Muscle</tissue>
    </source>
</reference>
<dbReference type="PROSITE" id="PS50088">
    <property type="entry name" value="ANK_REPEAT"/>
    <property type="match status" value="3"/>
</dbReference>
<dbReference type="Pfam" id="PF00023">
    <property type="entry name" value="Ank"/>
    <property type="match status" value="1"/>
</dbReference>
<keyword evidence="1" id="KW-0677">Repeat</keyword>
<dbReference type="PRINTS" id="PR01415">
    <property type="entry name" value="ANKYRIN"/>
</dbReference>
<comment type="caution">
    <text evidence="5">The sequence shown here is derived from an EMBL/GenBank/DDBJ whole genome shotgun (WGS) entry which is preliminary data.</text>
</comment>
<dbReference type="PANTHER" id="PTHR24171:SF8">
    <property type="entry name" value="BRCA1-ASSOCIATED RING DOMAIN PROTEIN 1"/>
    <property type="match status" value="1"/>
</dbReference>
<feature type="repeat" description="ANK" evidence="3">
    <location>
        <begin position="98"/>
        <end position="130"/>
    </location>
</feature>
<keyword evidence="6" id="KW-1185">Reference proteome</keyword>
<gene>
    <name evidence="5" type="ORF">C0Q70_04037</name>
</gene>
<feature type="compositionally biased region" description="Acidic residues" evidence="4">
    <location>
        <begin position="8"/>
        <end position="22"/>
    </location>
</feature>
<dbReference type="Gene3D" id="1.25.40.20">
    <property type="entry name" value="Ankyrin repeat-containing domain"/>
    <property type="match status" value="1"/>
</dbReference>
<dbReference type="SUPFAM" id="SSF48403">
    <property type="entry name" value="Ankyrin repeat"/>
    <property type="match status" value="1"/>
</dbReference>
<evidence type="ECO:0000256" key="2">
    <source>
        <dbReference type="ARBA" id="ARBA00023043"/>
    </source>
</evidence>
<dbReference type="AlphaFoldDB" id="A0A2T7PUD6"/>
<dbReference type="SMART" id="SM00248">
    <property type="entry name" value="ANK"/>
    <property type="match status" value="4"/>
</dbReference>
<protein>
    <submittedName>
        <fullName evidence="5">Uncharacterized protein</fullName>
    </submittedName>
</protein>
<dbReference type="Pfam" id="PF12796">
    <property type="entry name" value="Ank_2"/>
    <property type="match status" value="1"/>
</dbReference>
<dbReference type="OrthoDB" id="19174at2759"/>
<proteinExistence type="predicted"/>
<feature type="repeat" description="ANK" evidence="3">
    <location>
        <begin position="164"/>
        <end position="198"/>
    </location>
</feature>
<dbReference type="GO" id="GO:0004842">
    <property type="term" value="F:ubiquitin-protein transferase activity"/>
    <property type="evidence" value="ECO:0007669"/>
    <property type="project" value="TreeGrafter"/>
</dbReference>
<dbReference type="OMA" id="CYIKPGL"/>
<organism evidence="5 6">
    <name type="scientific">Pomacea canaliculata</name>
    <name type="common">Golden apple snail</name>
    <dbReference type="NCBI Taxonomy" id="400727"/>
    <lineage>
        <taxon>Eukaryota</taxon>
        <taxon>Metazoa</taxon>
        <taxon>Spiralia</taxon>
        <taxon>Lophotrochozoa</taxon>
        <taxon>Mollusca</taxon>
        <taxon>Gastropoda</taxon>
        <taxon>Caenogastropoda</taxon>
        <taxon>Architaenioglossa</taxon>
        <taxon>Ampullarioidea</taxon>
        <taxon>Ampullariidae</taxon>
        <taxon>Pomacea</taxon>
    </lineage>
</organism>
<name>A0A2T7PUD6_POMCA</name>
<dbReference type="InterPro" id="IPR002110">
    <property type="entry name" value="Ankyrin_rpt"/>
</dbReference>
<dbReference type="STRING" id="400727.A0A2T7PUD6"/>
<sequence>MAGVPDPQDVDIEDGQELEEDTLNSDILKQILEAKDGMPSKFQSFWERDEQDVDEFTKEEIENEPPKRILWAAENNHLSIVQQLLAMDPSLVNARDRDQYTPLHRAAYGDHVEIAELLLLNNADINARTIDGWQPLHSACRWNCARTAELLLQNGAQVNAQSNGGLTPLHLACSEPENAEVVELLLMWPGIDVNLVSHSGQTAEQIASSSSVLEHLFQVVHPSVNQLYPTP</sequence>
<dbReference type="Proteomes" id="UP000245119">
    <property type="component" value="Linkage Group LG2"/>
</dbReference>
<dbReference type="PANTHER" id="PTHR24171">
    <property type="entry name" value="ANKYRIN REPEAT DOMAIN-CONTAINING PROTEIN 39-RELATED"/>
    <property type="match status" value="1"/>
</dbReference>
<evidence type="ECO:0000256" key="4">
    <source>
        <dbReference type="SAM" id="MobiDB-lite"/>
    </source>
</evidence>
<evidence type="ECO:0000256" key="3">
    <source>
        <dbReference type="PROSITE-ProRule" id="PRU00023"/>
    </source>
</evidence>
<dbReference type="EMBL" id="PZQS01000002">
    <property type="protein sequence ID" value="PVD37044.1"/>
    <property type="molecule type" value="Genomic_DNA"/>
</dbReference>
<evidence type="ECO:0000256" key="1">
    <source>
        <dbReference type="ARBA" id="ARBA00022737"/>
    </source>
</evidence>
<evidence type="ECO:0000313" key="5">
    <source>
        <dbReference type="EMBL" id="PVD37044.1"/>
    </source>
</evidence>
<dbReference type="GO" id="GO:0070531">
    <property type="term" value="C:BRCA1-A complex"/>
    <property type="evidence" value="ECO:0007669"/>
    <property type="project" value="TreeGrafter"/>
</dbReference>
<dbReference type="PROSITE" id="PS50297">
    <property type="entry name" value="ANK_REP_REGION"/>
    <property type="match status" value="2"/>
</dbReference>
<dbReference type="GO" id="GO:0031436">
    <property type="term" value="C:BRCA1-BARD1 complex"/>
    <property type="evidence" value="ECO:0007669"/>
    <property type="project" value="TreeGrafter"/>
</dbReference>
<accession>A0A2T7PUD6</accession>
<dbReference type="GO" id="GO:0085020">
    <property type="term" value="P:protein K6-linked ubiquitination"/>
    <property type="evidence" value="ECO:0007669"/>
    <property type="project" value="TreeGrafter"/>
</dbReference>
<dbReference type="InterPro" id="IPR036770">
    <property type="entry name" value="Ankyrin_rpt-contain_sf"/>
</dbReference>
<evidence type="ECO:0000313" key="6">
    <source>
        <dbReference type="Proteomes" id="UP000245119"/>
    </source>
</evidence>
<feature type="repeat" description="ANK" evidence="3">
    <location>
        <begin position="131"/>
        <end position="163"/>
    </location>
</feature>